<gene>
    <name evidence="1" type="ORF">K458DRAFT_395877</name>
</gene>
<dbReference type="EMBL" id="MU005621">
    <property type="protein sequence ID" value="KAF2677609.1"/>
    <property type="molecule type" value="Genomic_DNA"/>
</dbReference>
<dbReference type="Proteomes" id="UP000799291">
    <property type="component" value="Unassembled WGS sequence"/>
</dbReference>
<dbReference type="AlphaFoldDB" id="A0A6G1II81"/>
<organism evidence="1 2">
    <name type="scientific">Lentithecium fluviatile CBS 122367</name>
    <dbReference type="NCBI Taxonomy" id="1168545"/>
    <lineage>
        <taxon>Eukaryota</taxon>
        <taxon>Fungi</taxon>
        <taxon>Dikarya</taxon>
        <taxon>Ascomycota</taxon>
        <taxon>Pezizomycotina</taxon>
        <taxon>Dothideomycetes</taxon>
        <taxon>Pleosporomycetidae</taxon>
        <taxon>Pleosporales</taxon>
        <taxon>Massarineae</taxon>
        <taxon>Lentitheciaceae</taxon>
        <taxon>Lentithecium</taxon>
    </lineage>
</organism>
<keyword evidence="2" id="KW-1185">Reference proteome</keyword>
<name>A0A6G1II81_9PLEO</name>
<proteinExistence type="predicted"/>
<reference evidence="1" key="1">
    <citation type="journal article" date="2020" name="Stud. Mycol.">
        <title>101 Dothideomycetes genomes: a test case for predicting lifestyles and emergence of pathogens.</title>
        <authorList>
            <person name="Haridas S."/>
            <person name="Albert R."/>
            <person name="Binder M."/>
            <person name="Bloem J."/>
            <person name="Labutti K."/>
            <person name="Salamov A."/>
            <person name="Andreopoulos B."/>
            <person name="Baker S."/>
            <person name="Barry K."/>
            <person name="Bills G."/>
            <person name="Bluhm B."/>
            <person name="Cannon C."/>
            <person name="Castanera R."/>
            <person name="Culley D."/>
            <person name="Daum C."/>
            <person name="Ezra D."/>
            <person name="Gonzalez J."/>
            <person name="Henrissat B."/>
            <person name="Kuo A."/>
            <person name="Liang C."/>
            <person name="Lipzen A."/>
            <person name="Lutzoni F."/>
            <person name="Magnuson J."/>
            <person name="Mondo S."/>
            <person name="Nolan M."/>
            <person name="Ohm R."/>
            <person name="Pangilinan J."/>
            <person name="Park H.-J."/>
            <person name="Ramirez L."/>
            <person name="Alfaro M."/>
            <person name="Sun H."/>
            <person name="Tritt A."/>
            <person name="Yoshinaga Y."/>
            <person name="Zwiers L.-H."/>
            <person name="Turgeon B."/>
            <person name="Goodwin S."/>
            <person name="Spatafora J."/>
            <person name="Crous P."/>
            <person name="Grigoriev I."/>
        </authorList>
    </citation>
    <scope>NUCLEOTIDE SEQUENCE</scope>
    <source>
        <strain evidence="1">CBS 122367</strain>
    </source>
</reference>
<evidence type="ECO:0000313" key="1">
    <source>
        <dbReference type="EMBL" id="KAF2677609.1"/>
    </source>
</evidence>
<protein>
    <submittedName>
        <fullName evidence="1">Uncharacterized protein</fullName>
    </submittedName>
</protein>
<sequence length="197" mass="22119">MPRDILSWALQDCFLSSNTGVTWDLDARKVYGLNLNLLGLDKTIQQKLFERIAHMGDSATPFVTMKMSTTEEQSDFNDFQALQELADSIDGHMPGANGFVRWLSNRKAQTPLAIVLRIKLATTSSLENPMNQERTLDIKDIEHGAFPLLSDVLWQWPGRGDDKCPELVKDGTGKFHHAIYPKEGRSRTKSWITGATA</sequence>
<accession>A0A6G1II81</accession>
<dbReference type="OrthoDB" id="3798351at2759"/>
<evidence type="ECO:0000313" key="2">
    <source>
        <dbReference type="Proteomes" id="UP000799291"/>
    </source>
</evidence>